<evidence type="ECO:0000259" key="3">
    <source>
        <dbReference type="Pfam" id="PF13439"/>
    </source>
</evidence>
<dbReference type="PANTHER" id="PTHR46401:SF2">
    <property type="entry name" value="GLYCOSYLTRANSFERASE WBBK-RELATED"/>
    <property type="match status" value="1"/>
</dbReference>
<protein>
    <submittedName>
        <fullName evidence="4">Glycosyltransferase family 1 protein</fullName>
    </submittedName>
</protein>
<dbReference type="Pfam" id="PF13692">
    <property type="entry name" value="Glyco_trans_1_4"/>
    <property type="match status" value="1"/>
</dbReference>
<dbReference type="InterPro" id="IPR028098">
    <property type="entry name" value="Glyco_trans_4-like_N"/>
</dbReference>
<dbReference type="AlphaFoldDB" id="A0A345NPD3"/>
<dbReference type="Proteomes" id="UP000253790">
    <property type="component" value="Chromosome"/>
</dbReference>
<evidence type="ECO:0000313" key="5">
    <source>
        <dbReference type="Proteomes" id="UP000253790"/>
    </source>
</evidence>
<evidence type="ECO:0000313" key="4">
    <source>
        <dbReference type="EMBL" id="AXH96891.1"/>
    </source>
</evidence>
<gene>
    <name evidence="4" type="ORF">DV701_12880</name>
</gene>
<evidence type="ECO:0000256" key="2">
    <source>
        <dbReference type="ARBA" id="ARBA00022679"/>
    </source>
</evidence>
<dbReference type="Pfam" id="PF13439">
    <property type="entry name" value="Glyco_transf_4"/>
    <property type="match status" value="1"/>
</dbReference>
<dbReference type="CDD" id="cd03809">
    <property type="entry name" value="GT4_MtfB-like"/>
    <property type="match status" value="1"/>
</dbReference>
<feature type="domain" description="Glycosyltransferase subfamily 4-like N-terminal" evidence="3">
    <location>
        <begin position="96"/>
        <end position="162"/>
    </location>
</feature>
<sequence>MKHLVIATTATSTPMGAQKYETEITSRAHAALAAEGEQWQVQRVVSRSLRSPLPGDRRIPTGRLFKATRLERRILGGLIYKRRSLVHRMDLLLPPPPGPDVVTLHDVVSWKFSDESAPVKAAAHELRAADAVICVSQFTADEATELLGLKDPVVIPNGVDEDYFDAQPLDVETLNALGLRKPFVLYAGGSAARKNLPSLADAWRRIAGVRPEWSLALAGPTTPTRSKLFFGLPQLVHLGRLADELMPGLIASADAVVVPSLYEGFGLPALEAMAAGTPLLCSNRSSLPEVVGETGTLVSPTPEALAAGLEHVTSGSDEIVRLTFLARVRAAQFTWDRSARAHAQVWRSVR</sequence>
<dbReference type="KEGG" id="orn:DV701_12880"/>
<dbReference type="GO" id="GO:0016757">
    <property type="term" value="F:glycosyltransferase activity"/>
    <property type="evidence" value="ECO:0007669"/>
    <property type="project" value="UniProtKB-KW"/>
</dbReference>
<dbReference type="SUPFAM" id="SSF53756">
    <property type="entry name" value="UDP-Glycosyltransferase/glycogen phosphorylase"/>
    <property type="match status" value="1"/>
</dbReference>
<name>A0A345NPD3_9MICO</name>
<dbReference type="PANTHER" id="PTHR46401">
    <property type="entry name" value="GLYCOSYLTRANSFERASE WBBK-RELATED"/>
    <property type="match status" value="1"/>
</dbReference>
<evidence type="ECO:0000256" key="1">
    <source>
        <dbReference type="ARBA" id="ARBA00022676"/>
    </source>
</evidence>
<organism evidence="4 5">
    <name type="scientific">Ornithinimicrobium avium</name>
    <dbReference type="NCBI Taxonomy" id="2283195"/>
    <lineage>
        <taxon>Bacteria</taxon>
        <taxon>Bacillati</taxon>
        <taxon>Actinomycetota</taxon>
        <taxon>Actinomycetes</taxon>
        <taxon>Micrococcales</taxon>
        <taxon>Ornithinimicrobiaceae</taxon>
        <taxon>Ornithinimicrobium</taxon>
    </lineage>
</organism>
<dbReference type="OrthoDB" id="9801609at2"/>
<keyword evidence="2 4" id="KW-0808">Transferase</keyword>
<keyword evidence="1" id="KW-0328">Glycosyltransferase</keyword>
<reference evidence="4 5" key="1">
    <citation type="submission" date="2018-07" db="EMBL/GenBank/DDBJ databases">
        <title>Complete genome sequencing of Ornithinimicrobium sp. AMA3305.</title>
        <authorList>
            <person name="Bae J.-W."/>
        </authorList>
    </citation>
    <scope>NUCLEOTIDE SEQUENCE [LARGE SCALE GENOMIC DNA]</scope>
    <source>
        <strain evidence="4 5">AMA3305</strain>
    </source>
</reference>
<proteinExistence type="predicted"/>
<dbReference type="EMBL" id="CP031229">
    <property type="protein sequence ID" value="AXH96891.1"/>
    <property type="molecule type" value="Genomic_DNA"/>
</dbReference>
<dbReference type="Gene3D" id="3.40.50.2000">
    <property type="entry name" value="Glycogen Phosphorylase B"/>
    <property type="match status" value="2"/>
</dbReference>
<dbReference type="GO" id="GO:0009103">
    <property type="term" value="P:lipopolysaccharide biosynthetic process"/>
    <property type="evidence" value="ECO:0007669"/>
    <property type="project" value="TreeGrafter"/>
</dbReference>
<accession>A0A345NPD3</accession>
<keyword evidence="5" id="KW-1185">Reference proteome</keyword>